<dbReference type="InterPro" id="IPR001867">
    <property type="entry name" value="OmpR/PhoB-type_DNA-bd"/>
</dbReference>
<dbReference type="PROSITE" id="PS51755">
    <property type="entry name" value="OMPR_PHOB"/>
    <property type="match status" value="1"/>
</dbReference>
<keyword evidence="11" id="KW-1185">Reference proteome</keyword>
<dbReference type="SUPFAM" id="SSF52172">
    <property type="entry name" value="CheY-like"/>
    <property type="match status" value="1"/>
</dbReference>
<name>A0A8E6BBA6_9BACT</name>
<dbReference type="InterPro" id="IPR039420">
    <property type="entry name" value="WalR-like"/>
</dbReference>
<dbReference type="SMART" id="SM00862">
    <property type="entry name" value="Trans_reg_C"/>
    <property type="match status" value="1"/>
</dbReference>
<dbReference type="CDD" id="cd00383">
    <property type="entry name" value="trans_reg_C"/>
    <property type="match status" value="1"/>
</dbReference>
<dbReference type="InterPro" id="IPR011006">
    <property type="entry name" value="CheY-like_superfamily"/>
</dbReference>
<dbReference type="KEGG" id="tsph:KIH39_11680"/>
<dbReference type="AlphaFoldDB" id="A0A8E6BBA6"/>
<dbReference type="GO" id="GO:0000976">
    <property type="term" value="F:transcription cis-regulatory region binding"/>
    <property type="evidence" value="ECO:0007669"/>
    <property type="project" value="TreeGrafter"/>
</dbReference>
<evidence type="ECO:0000313" key="11">
    <source>
        <dbReference type="Proteomes" id="UP000676194"/>
    </source>
</evidence>
<dbReference type="FunFam" id="3.40.50.2300:FF:000001">
    <property type="entry name" value="DNA-binding response regulator PhoB"/>
    <property type="match status" value="1"/>
</dbReference>
<evidence type="ECO:0000259" key="8">
    <source>
        <dbReference type="PROSITE" id="PS50110"/>
    </source>
</evidence>
<gene>
    <name evidence="10" type="ORF">KIH39_11680</name>
</gene>
<keyword evidence="3" id="KW-0805">Transcription regulation</keyword>
<reference evidence="10" key="1">
    <citation type="submission" date="2021-05" db="EMBL/GenBank/DDBJ databases">
        <title>Complete genome sequence of the cellulolytic planctomycete Telmatocola sphagniphila SP2T and characterization of the first cellulase from planctomycetes.</title>
        <authorList>
            <person name="Rakitin A.L."/>
            <person name="Beletsky A.V."/>
            <person name="Naumoff D.G."/>
            <person name="Kulichevskaya I.S."/>
            <person name="Mardanov A.V."/>
            <person name="Ravin N.V."/>
            <person name="Dedysh S.N."/>
        </authorList>
    </citation>
    <scope>NUCLEOTIDE SEQUENCE</scope>
    <source>
        <strain evidence="10">SP2T</strain>
    </source>
</reference>
<keyword evidence="4 7" id="KW-0238">DNA-binding</keyword>
<evidence type="ECO:0000256" key="6">
    <source>
        <dbReference type="PROSITE-ProRule" id="PRU00169"/>
    </source>
</evidence>
<keyword evidence="2" id="KW-0902">Two-component regulatory system</keyword>
<evidence type="ECO:0000256" key="7">
    <source>
        <dbReference type="PROSITE-ProRule" id="PRU01091"/>
    </source>
</evidence>
<dbReference type="GO" id="GO:0032993">
    <property type="term" value="C:protein-DNA complex"/>
    <property type="evidence" value="ECO:0007669"/>
    <property type="project" value="TreeGrafter"/>
</dbReference>
<protein>
    <submittedName>
        <fullName evidence="10">Response regulator transcription factor</fullName>
    </submittedName>
</protein>
<organism evidence="10 11">
    <name type="scientific">Telmatocola sphagniphila</name>
    <dbReference type="NCBI Taxonomy" id="1123043"/>
    <lineage>
        <taxon>Bacteria</taxon>
        <taxon>Pseudomonadati</taxon>
        <taxon>Planctomycetota</taxon>
        <taxon>Planctomycetia</taxon>
        <taxon>Gemmatales</taxon>
        <taxon>Gemmataceae</taxon>
    </lineage>
</organism>
<feature type="modified residue" description="4-aspartylphosphate" evidence="6">
    <location>
        <position position="49"/>
    </location>
</feature>
<dbReference type="Pfam" id="PF00072">
    <property type="entry name" value="Response_reg"/>
    <property type="match status" value="1"/>
</dbReference>
<evidence type="ECO:0000256" key="2">
    <source>
        <dbReference type="ARBA" id="ARBA00023012"/>
    </source>
</evidence>
<dbReference type="GO" id="GO:0005829">
    <property type="term" value="C:cytosol"/>
    <property type="evidence" value="ECO:0007669"/>
    <property type="project" value="TreeGrafter"/>
</dbReference>
<evidence type="ECO:0000256" key="3">
    <source>
        <dbReference type="ARBA" id="ARBA00023015"/>
    </source>
</evidence>
<feature type="domain" description="Response regulatory" evidence="8">
    <location>
        <begin position="1"/>
        <end position="113"/>
    </location>
</feature>
<evidence type="ECO:0000313" key="10">
    <source>
        <dbReference type="EMBL" id="QVL34904.1"/>
    </source>
</evidence>
<dbReference type="Gene3D" id="6.10.250.690">
    <property type="match status" value="1"/>
</dbReference>
<dbReference type="EMBL" id="CP074694">
    <property type="protein sequence ID" value="QVL34904.1"/>
    <property type="molecule type" value="Genomic_DNA"/>
</dbReference>
<sequence>MLVIEDEPELQRVLSQALREDGYAVDQATDGEAGLLKATLTEYDGIILDLMLPKMDGWEVIQHLRRKKKTPVLVLTARDSVSDRVRGLDRGADDYLTKPFAIVELLARVRALIRRSSNQPSPTIGIGEVAIDTGAKKVSLKGIEVVLTAREYSIVELLARHRGEVVPRQRIYEHIFDENDDTLSNLVEVHVSNVRKKLGKDFIQTRRGLGYSIDG</sequence>
<accession>A0A8E6BBA6</accession>
<dbReference type="InterPro" id="IPR036388">
    <property type="entry name" value="WH-like_DNA-bd_sf"/>
</dbReference>
<feature type="DNA-binding region" description="OmpR/PhoB-type" evidence="7">
    <location>
        <begin position="121"/>
        <end position="215"/>
    </location>
</feature>
<dbReference type="SMART" id="SM00448">
    <property type="entry name" value="REC"/>
    <property type="match status" value="1"/>
</dbReference>
<dbReference type="PROSITE" id="PS50110">
    <property type="entry name" value="RESPONSE_REGULATORY"/>
    <property type="match status" value="1"/>
</dbReference>
<dbReference type="PANTHER" id="PTHR48111:SF22">
    <property type="entry name" value="REGULATOR OF RPOS"/>
    <property type="match status" value="1"/>
</dbReference>
<dbReference type="Proteomes" id="UP000676194">
    <property type="component" value="Chromosome"/>
</dbReference>
<dbReference type="PANTHER" id="PTHR48111">
    <property type="entry name" value="REGULATOR OF RPOS"/>
    <property type="match status" value="1"/>
</dbReference>
<dbReference type="GO" id="GO:0006355">
    <property type="term" value="P:regulation of DNA-templated transcription"/>
    <property type="evidence" value="ECO:0007669"/>
    <property type="project" value="InterPro"/>
</dbReference>
<keyword evidence="5" id="KW-0804">Transcription</keyword>
<evidence type="ECO:0000259" key="9">
    <source>
        <dbReference type="PROSITE" id="PS51755"/>
    </source>
</evidence>
<dbReference type="GO" id="GO:0000156">
    <property type="term" value="F:phosphorelay response regulator activity"/>
    <property type="evidence" value="ECO:0007669"/>
    <property type="project" value="TreeGrafter"/>
</dbReference>
<proteinExistence type="predicted"/>
<feature type="domain" description="OmpR/PhoB-type" evidence="9">
    <location>
        <begin position="121"/>
        <end position="215"/>
    </location>
</feature>
<dbReference type="Pfam" id="PF00486">
    <property type="entry name" value="Trans_reg_C"/>
    <property type="match status" value="1"/>
</dbReference>
<dbReference type="InterPro" id="IPR001789">
    <property type="entry name" value="Sig_transdc_resp-reg_receiver"/>
</dbReference>
<evidence type="ECO:0000256" key="1">
    <source>
        <dbReference type="ARBA" id="ARBA00022553"/>
    </source>
</evidence>
<dbReference type="Gene3D" id="3.40.50.2300">
    <property type="match status" value="1"/>
</dbReference>
<keyword evidence="1 6" id="KW-0597">Phosphoprotein</keyword>
<dbReference type="Gene3D" id="1.10.10.10">
    <property type="entry name" value="Winged helix-like DNA-binding domain superfamily/Winged helix DNA-binding domain"/>
    <property type="match status" value="1"/>
</dbReference>
<evidence type="ECO:0000256" key="5">
    <source>
        <dbReference type="ARBA" id="ARBA00023163"/>
    </source>
</evidence>
<evidence type="ECO:0000256" key="4">
    <source>
        <dbReference type="ARBA" id="ARBA00023125"/>
    </source>
</evidence>